<dbReference type="GO" id="GO:0038023">
    <property type="term" value="F:signaling receptor activity"/>
    <property type="evidence" value="ECO:0007669"/>
    <property type="project" value="TreeGrafter"/>
</dbReference>
<reference evidence="7" key="1">
    <citation type="submission" date="2020-10" db="EMBL/GenBank/DDBJ databases">
        <authorList>
            <person name="Kikuchi T."/>
        </authorList>
    </citation>
    <scope>NUCLEOTIDE SEQUENCE</scope>
    <source>
        <strain evidence="7">NKZ352</strain>
    </source>
</reference>
<dbReference type="InterPro" id="IPR052612">
    <property type="entry name" value="ANP_Clearance_Receptor"/>
</dbReference>
<dbReference type="PANTHER" id="PTHR44755:SF10">
    <property type="entry name" value="RECEPTOR LIGAND BINDING REGION DOMAIN-CONTAINING PROTEIN"/>
    <property type="match status" value="1"/>
</dbReference>
<keyword evidence="4" id="KW-0472">Membrane</keyword>
<dbReference type="PANTHER" id="PTHR44755">
    <property type="entry name" value="NATRIURETIC PEPTIDE RECEPTOR 3-RELATED"/>
    <property type="match status" value="1"/>
</dbReference>
<dbReference type="EMBL" id="CAJGYM010000004">
    <property type="protein sequence ID" value="CAD6186272.1"/>
    <property type="molecule type" value="Genomic_DNA"/>
</dbReference>
<evidence type="ECO:0000313" key="8">
    <source>
        <dbReference type="Proteomes" id="UP000835052"/>
    </source>
</evidence>
<evidence type="ECO:0000256" key="3">
    <source>
        <dbReference type="ARBA" id="ARBA00022989"/>
    </source>
</evidence>
<dbReference type="AlphaFoldDB" id="A0A8S1GU26"/>
<keyword evidence="2" id="KW-0812">Transmembrane</keyword>
<comment type="subcellular location">
    <subcellularLocation>
        <location evidence="1">Membrane</location>
    </subcellularLocation>
</comment>
<dbReference type="InterPro" id="IPR028082">
    <property type="entry name" value="Peripla_BP_I"/>
</dbReference>
<dbReference type="GO" id="GO:0007165">
    <property type="term" value="P:signal transduction"/>
    <property type="evidence" value="ECO:0007669"/>
    <property type="project" value="TreeGrafter"/>
</dbReference>
<evidence type="ECO:0000256" key="1">
    <source>
        <dbReference type="ARBA" id="ARBA00004370"/>
    </source>
</evidence>
<evidence type="ECO:0000256" key="5">
    <source>
        <dbReference type="SAM" id="SignalP"/>
    </source>
</evidence>
<keyword evidence="5" id="KW-0732">Signal</keyword>
<gene>
    <name evidence="7" type="ORF">CAUJ_LOCUS2191</name>
</gene>
<keyword evidence="8" id="KW-1185">Reference proteome</keyword>
<organism evidence="7 8">
    <name type="scientific">Caenorhabditis auriculariae</name>
    <dbReference type="NCBI Taxonomy" id="2777116"/>
    <lineage>
        <taxon>Eukaryota</taxon>
        <taxon>Metazoa</taxon>
        <taxon>Ecdysozoa</taxon>
        <taxon>Nematoda</taxon>
        <taxon>Chromadorea</taxon>
        <taxon>Rhabditida</taxon>
        <taxon>Rhabditina</taxon>
        <taxon>Rhabditomorpha</taxon>
        <taxon>Rhabditoidea</taxon>
        <taxon>Rhabditidae</taxon>
        <taxon>Peloderinae</taxon>
        <taxon>Caenorhabditis</taxon>
    </lineage>
</organism>
<evidence type="ECO:0000256" key="2">
    <source>
        <dbReference type="ARBA" id="ARBA00022692"/>
    </source>
</evidence>
<evidence type="ECO:0000259" key="6">
    <source>
        <dbReference type="Pfam" id="PF01094"/>
    </source>
</evidence>
<dbReference type="GO" id="GO:0017046">
    <property type="term" value="F:peptide hormone binding"/>
    <property type="evidence" value="ECO:0007669"/>
    <property type="project" value="TreeGrafter"/>
</dbReference>
<protein>
    <recommendedName>
        <fullName evidence="6">Receptor ligand binding region domain-containing protein</fullName>
    </recommendedName>
</protein>
<dbReference type="Pfam" id="PF01094">
    <property type="entry name" value="ANF_receptor"/>
    <property type="match status" value="1"/>
</dbReference>
<keyword evidence="3" id="KW-1133">Transmembrane helix</keyword>
<dbReference type="GO" id="GO:0016020">
    <property type="term" value="C:membrane"/>
    <property type="evidence" value="ECO:0007669"/>
    <property type="project" value="UniProtKB-SubCell"/>
</dbReference>
<evidence type="ECO:0000256" key="4">
    <source>
        <dbReference type="ARBA" id="ARBA00023136"/>
    </source>
</evidence>
<dbReference type="Proteomes" id="UP000835052">
    <property type="component" value="Unassembled WGS sequence"/>
</dbReference>
<dbReference type="OrthoDB" id="302535at2759"/>
<feature type="chain" id="PRO_5035862651" description="Receptor ligand binding region domain-containing protein" evidence="5">
    <location>
        <begin position="22"/>
        <end position="265"/>
    </location>
</feature>
<dbReference type="SUPFAM" id="SSF53822">
    <property type="entry name" value="Periplasmic binding protein-like I"/>
    <property type="match status" value="1"/>
</dbReference>
<dbReference type="InterPro" id="IPR001828">
    <property type="entry name" value="ANF_lig-bd_rcpt"/>
</dbReference>
<sequence>MSSPAVLLFLSAALVLPSARPSEFRGVTPVDPVYLVVPLPQNEIIDRARNPFHLSINKVRPVIDLALEAAYEKQIVPRDSIIVTYRDTKTSDAHGPNIAVELYVKKQMDCIIGYAYVYALAPVARMTPFWGNGIPVITPIGLTMNLDDKTEYQLMTRISSPYKLAAKAMKNLFLTQQWRQHVYMFHHPKTNPSLPVDECFMLMASVQSMVREVIEMQHNYFVFNEDSVEPRETKRAEYRKILSQSSFIGKETFKAQDVRSNELFH</sequence>
<feature type="domain" description="Receptor ligand binding region" evidence="6">
    <location>
        <begin position="60"/>
        <end position="185"/>
    </location>
</feature>
<proteinExistence type="predicted"/>
<evidence type="ECO:0000313" key="7">
    <source>
        <dbReference type="EMBL" id="CAD6186272.1"/>
    </source>
</evidence>
<comment type="caution">
    <text evidence="7">The sequence shown here is derived from an EMBL/GenBank/DDBJ whole genome shotgun (WGS) entry which is preliminary data.</text>
</comment>
<accession>A0A8S1GU26</accession>
<name>A0A8S1GU26_9PELO</name>
<dbReference type="Gene3D" id="3.40.50.2300">
    <property type="match status" value="1"/>
</dbReference>
<feature type="signal peptide" evidence="5">
    <location>
        <begin position="1"/>
        <end position="21"/>
    </location>
</feature>